<evidence type="ECO:0000256" key="11">
    <source>
        <dbReference type="HAMAP-Rule" id="MF_03154"/>
    </source>
</evidence>
<keyword evidence="8 11" id="KW-0408">Iron</keyword>
<feature type="binding site" evidence="11">
    <location>
        <position position="176"/>
    </location>
    <ligand>
        <name>Fe(2+)</name>
        <dbReference type="ChEBI" id="CHEBI:29033"/>
        <note>for iron-dependent acireductone dioxygenase activity</note>
    </ligand>
</feature>
<dbReference type="PANTHER" id="PTHR23418">
    <property type="entry name" value="ACIREDUCTONE DIOXYGENASE"/>
    <property type="match status" value="1"/>
</dbReference>
<evidence type="ECO:0000256" key="4">
    <source>
        <dbReference type="ARBA" id="ARBA00022605"/>
    </source>
</evidence>
<dbReference type="Proteomes" id="UP000674318">
    <property type="component" value="Unassembled WGS sequence"/>
</dbReference>
<dbReference type="Pfam" id="PF06110">
    <property type="entry name" value="TXD17-like_Trx"/>
    <property type="match status" value="1"/>
</dbReference>
<evidence type="ECO:0000256" key="2">
    <source>
        <dbReference type="ARBA" id="ARBA00022490"/>
    </source>
</evidence>
<dbReference type="RefSeq" id="XP_067757625.1">
    <property type="nucleotide sequence ID" value="XM_067901919.1"/>
</dbReference>
<dbReference type="InterPro" id="IPR004313">
    <property type="entry name" value="ARD"/>
</dbReference>
<dbReference type="GO" id="GO:0010309">
    <property type="term" value="F:acireductone dioxygenase [iron(II)-requiring] activity"/>
    <property type="evidence" value="ECO:0007669"/>
    <property type="project" value="UniProtKB-UniRule"/>
</dbReference>
<accession>A0A836IQQ0</accession>
<evidence type="ECO:0000256" key="12">
    <source>
        <dbReference type="SAM" id="Phobius"/>
    </source>
</evidence>
<dbReference type="Gene3D" id="3.40.30.10">
    <property type="entry name" value="Glutaredoxin"/>
    <property type="match status" value="1"/>
</dbReference>
<feature type="binding site" evidence="11">
    <location>
        <position position="174"/>
    </location>
    <ligand>
        <name>Fe(2+)</name>
        <dbReference type="ChEBI" id="CHEBI:29033"/>
        <note>for iron-dependent acireductone dioxygenase activity</note>
    </ligand>
</feature>
<dbReference type="UniPathway" id="UPA00904">
    <property type="reaction ID" value="UER00878"/>
</dbReference>
<comment type="catalytic activity">
    <reaction evidence="11">
        <text>1,2-dihydroxy-5-(methylsulfanyl)pent-1-en-3-one + O2 = 3-(methylsulfanyl)propanoate + CO + formate + 2 H(+)</text>
        <dbReference type="Rhea" id="RHEA:14161"/>
        <dbReference type="ChEBI" id="CHEBI:15378"/>
        <dbReference type="ChEBI" id="CHEBI:15379"/>
        <dbReference type="ChEBI" id="CHEBI:15740"/>
        <dbReference type="ChEBI" id="CHEBI:17245"/>
        <dbReference type="ChEBI" id="CHEBI:49016"/>
        <dbReference type="ChEBI" id="CHEBI:49252"/>
        <dbReference type="EC" id="1.13.11.53"/>
    </reaction>
</comment>
<evidence type="ECO:0000313" key="15">
    <source>
        <dbReference type="Proteomes" id="UP000674318"/>
    </source>
</evidence>
<dbReference type="GO" id="GO:0016151">
    <property type="term" value="F:nickel cation binding"/>
    <property type="evidence" value="ECO:0007669"/>
    <property type="project" value="UniProtKB-UniRule"/>
</dbReference>
<comment type="catalytic activity">
    <reaction evidence="1 11">
        <text>1,2-dihydroxy-5-(methylsulfanyl)pent-1-en-3-one + O2 = 4-methylsulfanyl-2-oxobutanoate + formate + 2 H(+)</text>
        <dbReference type="Rhea" id="RHEA:24504"/>
        <dbReference type="ChEBI" id="CHEBI:15378"/>
        <dbReference type="ChEBI" id="CHEBI:15379"/>
        <dbReference type="ChEBI" id="CHEBI:15740"/>
        <dbReference type="ChEBI" id="CHEBI:16723"/>
        <dbReference type="ChEBI" id="CHEBI:49252"/>
        <dbReference type="EC" id="1.13.11.54"/>
    </reaction>
</comment>
<evidence type="ECO:0000256" key="10">
    <source>
        <dbReference type="ARBA" id="ARBA00023242"/>
    </source>
</evidence>
<comment type="subcellular location">
    <subcellularLocation>
        <location evidence="11">Cytoplasm</location>
    </subcellularLocation>
    <subcellularLocation>
        <location evidence="11">Nucleus</location>
    </subcellularLocation>
</comment>
<comment type="caution">
    <text evidence="14">The sequence shown here is derived from an EMBL/GenBank/DDBJ whole genome shotgun (WGS) entry which is preliminary data.</text>
</comment>
<name>A0A836IQQ0_9TRYP</name>
<dbReference type="InterPro" id="IPR010357">
    <property type="entry name" value="TXNDC17_dom"/>
</dbReference>
<comment type="pathway">
    <text evidence="11">Amino-acid biosynthesis; L-methionine biosynthesis via salvage pathway; L-methionine from S-methyl-5-thio-alpha-D-ribose 1-phosphate: step 5/6.</text>
</comment>
<keyword evidence="4 11" id="KW-0028">Amino-acid biosynthesis</keyword>
<keyword evidence="6 11" id="KW-0223">Dioxygenase</keyword>
<keyword evidence="7 11" id="KW-0560">Oxidoreductase</keyword>
<evidence type="ECO:0000256" key="3">
    <source>
        <dbReference type="ARBA" id="ARBA00022596"/>
    </source>
</evidence>
<dbReference type="GO" id="GO:0005737">
    <property type="term" value="C:cytoplasm"/>
    <property type="evidence" value="ECO:0007669"/>
    <property type="project" value="UniProtKB-SubCell"/>
</dbReference>
<dbReference type="SUPFAM" id="SSF52833">
    <property type="entry name" value="Thioredoxin-like"/>
    <property type="match status" value="1"/>
</dbReference>
<comment type="function">
    <text evidence="11">Catalyzes 2 different reactions between oxygen and the acireductone 1,2-dihydroxy-3-keto-5-methylthiopentene (DHK-MTPene) depending upon the metal bound in the active site. Fe-containing acireductone dioxygenase (Fe-ARD) produces formate and 2-keto-4-methylthiobutyrate (KMTB), the alpha-ketoacid precursor of methionine in the methionine recycle pathway. Ni-containing acireductone dioxygenase (Ni-ARD) produces methylthiopropionate, carbon monoxide and formate, and does not lie on the methionine recycle pathway.</text>
</comment>
<feature type="transmembrane region" description="Helical" evidence="12">
    <location>
        <begin position="30"/>
        <end position="50"/>
    </location>
</feature>
<evidence type="ECO:0000256" key="1">
    <source>
        <dbReference type="ARBA" id="ARBA00000428"/>
    </source>
</evidence>
<dbReference type="SUPFAM" id="SSF51182">
    <property type="entry name" value="RmlC-like cupins"/>
    <property type="match status" value="1"/>
</dbReference>
<evidence type="ECO:0000259" key="13">
    <source>
        <dbReference type="Pfam" id="PF06110"/>
    </source>
</evidence>
<reference evidence="14 15" key="1">
    <citation type="submission" date="2021-02" db="EMBL/GenBank/DDBJ databases">
        <title>Porcisia hertigi Genome sequencing and assembly.</title>
        <authorList>
            <person name="Almutairi H."/>
            <person name="Gatherer D."/>
        </authorList>
    </citation>
    <scope>NUCLEOTIDE SEQUENCE [LARGE SCALE GENOMIC DNA]</scope>
    <source>
        <strain evidence="14 15">C119</strain>
    </source>
</reference>
<sequence>MSLFACGLVLSIRCSTPAFLSRRIELSRATYLCVYIYIYICVYVYIYIYICPRFASALQSSALSLMAIASRDSSAHNTSSLAMSDCWYMPEEVVDRRDENRLSPNVPSSYEALGEIGIFYRHFDPNEVSDDVEGFIKPLLSKLNYHSYDVVQRSPSILGEEKFETLAQQHFLEHIHEDDEVRLVLEGQGYFDVRDANDKWIRLLSRPGDCIVLPAGMYHRFTTDHSQYIKTLRIFKEAPRWIAVNRGPEAEERPARKEYVARLRAPGETAVGAADGRTIFFLRYPLQLDAELTAITARLLEQHSKVPFALMIFLAGSTDPTTGNSWCPDCIPAKAEVAKRFSELQDKYGEAHAFFLQLPVERASYLGNPEFPYRKHPALQLASVPTLLVLTPVKDAKKEANMEWYNLLEVKLRTHDAGSADVLNLE</sequence>
<dbReference type="OrthoDB" id="1867259at2759"/>
<dbReference type="FunFam" id="2.60.120.10:FF:000099">
    <property type="entry name" value="1,2-dihydroxy-3-keto-5-methylthiopentene dioxygenase"/>
    <property type="match status" value="1"/>
</dbReference>
<dbReference type="GO" id="GO:0010308">
    <property type="term" value="F:acireductone dioxygenase (Ni2+-requiring) activity"/>
    <property type="evidence" value="ECO:0007669"/>
    <property type="project" value="UniProtKB-UniRule"/>
</dbReference>
<evidence type="ECO:0000256" key="8">
    <source>
        <dbReference type="ARBA" id="ARBA00023004"/>
    </source>
</evidence>
<dbReference type="InterPro" id="IPR036249">
    <property type="entry name" value="Thioredoxin-like_sf"/>
</dbReference>
<feature type="binding site" evidence="11">
    <location>
        <position position="180"/>
    </location>
    <ligand>
        <name>Fe(2+)</name>
        <dbReference type="ChEBI" id="CHEBI:29033"/>
        <note>for iron-dependent acireductone dioxygenase activity</note>
    </ligand>
</feature>
<organism evidence="14 15">
    <name type="scientific">Porcisia hertigi</name>
    <dbReference type="NCBI Taxonomy" id="2761500"/>
    <lineage>
        <taxon>Eukaryota</taxon>
        <taxon>Discoba</taxon>
        <taxon>Euglenozoa</taxon>
        <taxon>Kinetoplastea</taxon>
        <taxon>Metakinetoplastina</taxon>
        <taxon>Trypanosomatida</taxon>
        <taxon>Trypanosomatidae</taxon>
        <taxon>Leishmaniinae</taxon>
        <taxon>Porcisia</taxon>
    </lineage>
</organism>
<keyword evidence="3 11" id="KW-0533">Nickel</keyword>
<comment type="similarity">
    <text evidence="11">Belongs to the acireductone dioxygenase (ARD) family.</text>
</comment>
<evidence type="ECO:0000256" key="9">
    <source>
        <dbReference type="ARBA" id="ARBA00023167"/>
    </source>
</evidence>
<keyword evidence="9 11" id="KW-0486">Methionine biosynthesis</keyword>
<feature type="binding site" evidence="11">
    <location>
        <position position="174"/>
    </location>
    <ligand>
        <name>Ni(2+)</name>
        <dbReference type="ChEBI" id="CHEBI:49786"/>
        <note>for nickel-dependent acireductone dioxygenase activity</note>
    </ligand>
</feature>
<evidence type="ECO:0000256" key="5">
    <source>
        <dbReference type="ARBA" id="ARBA00022723"/>
    </source>
</evidence>
<dbReference type="GO" id="GO:0019509">
    <property type="term" value="P:L-methionine salvage from methylthioadenosine"/>
    <property type="evidence" value="ECO:0007669"/>
    <property type="project" value="UniProtKB-UniRule"/>
</dbReference>
<evidence type="ECO:0000313" key="14">
    <source>
        <dbReference type="EMBL" id="KAG5506463.1"/>
    </source>
</evidence>
<comment type="cofactor">
    <cofactor evidence="11">
        <name>Fe(2+)</name>
        <dbReference type="ChEBI" id="CHEBI:29033"/>
    </cofactor>
    <cofactor evidence="11">
        <name>Ni(2+)</name>
        <dbReference type="ChEBI" id="CHEBI:49786"/>
    </cofactor>
    <text evidence="11">Binds either 1 Fe or Ni cation per monomer. Iron-binding promotes an acireductone dioxygenase reaction producing 2-keto-4-methylthiobutyrate, while nickel-binding promotes an acireductone dioxygenase reaction producing 3-(methylsulfanyl)propanoate.</text>
</comment>
<dbReference type="CDD" id="cd02232">
    <property type="entry name" value="cupin_ARD"/>
    <property type="match status" value="1"/>
</dbReference>
<dbReference type="GO" id="GO:0005506">
    <property type="term" value="F:iron ion binding"/>
    <property type="evidence" value="ECO:0007669"/>
    <property type="project" value="UniProtKB-UniRule"/>
</dbReference>
<dbReference type="InterPro" id="IPR014710">
    <property type="entry name" value="RmlC-like_jellyroll"/>
</dbReference>
<feature type="binding site" evidence="11">
    <location>
        <position position="180"/>
    </location>
    <ligand>
        <name>Ni(2+)</name>
        <dbReference type="ChEBI" id="CHEBI:49786"/>
        <note>for nickel-dependent acireductone dioxygenase activity</note>
    </ligand>
</feature>
<keyword evidence="15" id="KW-1185">Reference proteome</keyword>
<feature type="domain" description="Thioredoxin" evidence="13">
    <location>
        <begin position="309"/>
        <end position="392"/>
    </location>
</feature>
<feature type="binding site" evidence="11">
    <location>
        <position position="219"/>
    </location>
    <ligand>
        <name>Ni(2+)</name>
        <dbReference type="ChEBI" id="CHEBI:49786"/>
        <note>for nickel-dependent acireductone dioxygenase activity</note>
    </ligand>
</feature>
<dbReference type="Gene3D" id="2.60.120.10">
    <property type="entry name" value="Jelly Rolls"/>
    <property type="match status" value="1"/>
</dbReference>
<feature type="binding site" evidence="11">
    <location>
        <position position="219"/>
    </location>
    <ligand>
        <name>Fe(2+)</name>
        <dbReference type="ChEBI" id="CHEBI:29033"/>
        <note>for iron-dependent acireductone dioxygenase activity</note>
    </ligand>
</feature>
<dbReference type="EC" id="1.13.11.53" evidence="11"/>
<feature type="binding site" evidence="11">
    <location>
        <position position="176"/>
    </location>
    <ligand>
        <name>Ni(2+)</name>
        <dbReference type="ChEBI" id="CHEBI:49786"/>
        <note>for nickel-dependent acireductone dioxygenase activity</note>
    </ligand>
</feature>
<proteinExistence type="inferred from homology"/>
<protein>
    <recommendedName>
        <fullName evidence="11">Acireductone dioxygenase</fullName>
    </recommendedName>
    <alternativeName>
        <fullName evidence="11">Acireductone dioxygenase (Fe(2+)-requiring)</fullName>
        <shortName evidence="11">ARD'</shortName>
        <shortName evidence="11">Fe-ARD</shortName>
        <ecNumber evidence="11">1.13.11.54</ecNumber>
    </alternativeName>
    <alternativeName>
        <fullName evidence="11">Acireductone dioxygenase (Ni(2+)-requiring)</fullName>
        <shortName evidence="11">ARD</shortName>
        <shortName evidence="11">Ni-ARD</shortName>
        <ecNumber evidence="11">1.13.11.53</ecNumber>
    </alternativeName>
</protein>
<keyword evidence="12" id="KW-1133">Transmembrane helix</keyword>
<dbReference type="Pfam" id="PF03079">
    <property type="entry name" value="ARD"/>
    <property type="match status" value="1"/>
</dbReference>
<dbReference type="AlphaFoldDB" id="A0A836IQQ0"/>
<keyword evidence="5 11" id="KW-0479">Metal-binding</keyword>
<dbReference type="PANTHER" id="PTHR23418:SF0">
    <property type="entry name" value="ACIREDUCTONE DIOXYGENASE"/>
    <property type="match status" value="1"/>
</dbReference>
<keyword evidence="10 11" id="KW-0539">Nucleus</keyword>
<dbReference type="EMBL" id="JAFJZO010000020">
    <property type="protein sequence ID" value="KAG5506463.1"/>
    <property type="molecule type" value="Genomic_DNA"/>
</dbReference>
<dbReference type="HAMAP" id="MF_03154">
    <property type="entry name" value="Salvage_MtnD_euk"/>
    <property type="match status" value="1"/>
</dbReference>
<dbReference type="KEGG" id="phet:94291996"/>
<dbReference type="EC" id="1.13.11.54" evidence="11"/>
<keyword evidence="2 11" id="KW-0963">Cytoplasm</keyword>
<keyword evidence="12" id="KW-0812">Transmembrane</keyword>
<evidence type="ECO:0000256" key="7">
    <source>
        <dbReference type="ARBA" id="ARBA00023002"/>
    </source>
</evidence>
<dbReference type="InterPro" id="IPR011051">
    <property type="entry name" value="RmlC_Cupin_sf"/>
</dbReference>
<gene>
    <name evidence="14" type="ORF">JKF63_05966</name>
</gene>
<dbReference type="GeneID" id="94291996"/>
<dbReference type="GO" id="GO:0005634">
    <property type="term" value="C:nucleus"/>
    <property type="evidence" value="ECO:0007669"/>
    <property type="project" value="UniProtKB-SubCell"/>
</dbReference>
<evidence type="ECO:0000256" key="6">
    <source>
        <dbReference type="ARBA" id="ARBA00022964"/>
    </source>
</evidence>
<keyword evidence="12" id="KW-0472">Membrane</keyword>
<dbReference type="InterPro" id="IPR027496">
    <property type="entry name" value="ARD_euk"/>
</dbReference>